<keyword evidence="4" id="KW-0548">Nucleotidyltransferase</keyword>
<feature type="compositionally biased region" description="Basic and acidic residues" evidence="1">
    <location>
        <begin position="442"/>
        <end position="464"/>
    </location>
</feature>
<feature type="region of interest" description="Disordered" evidence="1">
    <location>
        <begin position="1348"/>
        <end position="1373"/>
    </location>
</feature>
<feature type="compositionally biased region" description="Polar residues" evidence="1">
    <location>
        <begin position="466"/>
        <end position="475"/>
    </location>
</feature>
<dbReference type="InterPro" id="IPR057670">
    <property type="entry name" value="SH3_retrovirus"/>
</dbReference>
<keyword evidence="4" id="KW-0808">Transferase</keyword>
<organism evidence="4">
    <name type="scientific">Tanacetum cinerariifolium</name>
    <name type="common">Dalmatian daisy</name>
    <name type="synonym">Chrysanthemum cinerariifolium</name>
    <dbReference type="NCBI Taxonomy" id="118510"/>
    <lineage>
        <taxon>Eukaryota</taxon>
        <taxon>Viridiplantae</taxon>
        <taxon>Streptophyta</taxon>
        <taxon>Embryophyta</taxon>
        <taxon>Tracheophyta</taxon>
        <taxon>Spermatophyta</taxon>
        <taxon>Magnoliopsida</taxon>
        <taxon>eudicotyledons</taxon>
        <taxon>Gunneridae</taxon>
        <taxon>Pentapetalae</taxon>
        <taxon>asterids</taxon>
        <taxon>campanulids</taxon>
        <taxon>Asterales</taxon>
        <taxon>Asteraceae</taxon>
        <taxon>Asteroideae</taxon>
        <taxon>Anthemideae</taxon>
        <taxon>Anthemidinae</taxon>
        <taxon>Tanacetum</taxon>
    </lineage>
</organism>
<dbReference type="Pfam" id="PF25597">
    <property type="entry name" value="SH3_retrovirus"/>
    <property type="match status" value="1"/>
</dbReference>
<feature type="compositionally biased region" description="Low complexity" evidence="1">
    <location>
        <begin position="1168"/>
        <end position="1177"/>
    </location>
</feature>
<proteinExistence type="predicted"/>
<feature type="compositionally biased region" description="Basic residues" evidence="1">
    <location>
        <begin position="1047"/>
        <end position="1058"/>
    </location>
</feature>
<feature type="region of interest" description="Disordered" evidence="1">
    <location>
        <begin position="1161"/>
        <end position="1197"/>
    </location>
</feature>
<dbReference type="PANTHER" id="PTHR11439:SF509">
    <property type="entry name" value="RNA-DIRECTED DNA POLYMERASE"/>
    <property type="match status" value="1"/>
</dbReference>
<dbReference type="InterPro" id="IPR013103">
    <property type="entry name" value="RVT_2"/>
</dbReference>
<feature type="region of interest" description="Disordered" evidence="1">
    <location>
        <begin position="493"/>
        <end position="512"/>
    </location>
</feature>
<evidence type="ECO:0000259" key="3">
    <source>
        <dbReference type="Pfam" id="PF25597"/>
    </source>
</evidence>
<keyword evidence="4" id="KW-0695">RNA-directed DNA polymerase</keyword>
<dbReference type="Pfam" id="PF07727">
    <property type="entry name" value="RVT_2"/>
    <property type="match status" value="1"/>
</dbReference>
<comment type="caution">
    <text evidence="4">The sequence shown here is derived from an EMBL/GenBank/DDBJ whole genome shotgun (WGS) entry which is preliminary data.</text>
</comment>
<sequence length="1479" mass="168108">MTDYTLWEVILNGDSPPPTRSVDGVETPYPPTTVEEKLARKNELKARGDGLKVADGNVDYESQKIPTKKGRNLDSQLCDKSKTGLGYDSQGFNSQVLETQVNDKYNTCKGYHKVPHPYTGNFMPYKHDLVFADEHVVSESVISLPDIAKSKVKTSETKLKNVALSVNTARPINTAYPRSTVNGARPASNAFNKAYSHVRRPFNKFTTNKNSTYNQKVNTVKGNVTTVGSKAVVRNKKGNEANSIKASTCWIWRPKQKVLDHVSRHNDASMNFKRFDYIDAHGRSKHMTGNMSYLFEYEEIDGGYVSFGGDLKGGKITDTECVVLSPNFKLLDESQFLLRVPRQNNMYSVDLRNVAPSGDKFDGKADEGFFVGYSTHSKAFRVFNTKTKIVEENLHITFLENKPNIAGIGPNWMFDIDGLTLSMNYQPVFTGNHTNGNAGPKSSKDEVADNAGKKSTEVPRKENGVQDPTKQGNKNDQQKDVRDQKEALRNQFEQESERLLSQGDAANTNSTNRLITVSSPVNAVSSSFTTVDPGRERAQRNDAAGSTYVYLGGSILVNAATLPNVDLPIDPLMPDLEDTADTGIFDDVYDDREVGAEADTNNLELSTVISPIPTIRVHKDHPKEHNIRDLNLATQTRRMINFFEENAMVSYINKQRKNHKDYQNCLFACFLSQQEPKKVIKALTDSSWIEAMQEELLKFKIQKVWTLVDLLNGKRAIGTKWVFRNKKDKRGSIVRNKARLVAQGYTQEKDINYDEVFAPVARIEAIRLQGKQKDDEIFIRQDKYVADILKKFDFSSVKTASTLMEPNKALINHEKAMDMDVYLYRLMIGSFMYLSASRPDIMFVVCACARFQVTPKVSHLHAVKRIFRYLKDIHSHLTLPSNTSCIKQFWDSAKVKAVNKDVQIRALIDGKKIIVTEASIRRNLQLQDAEGTACLPNDTILEDMARMSTMASTIICLAKNIKFNFSKYILDNMVKNLEARVKFFMFSRFVQVFVNHQLERGKGFFGIITPLFETMMVQAQEEVDEGSEVPIDTHHTPIITQQSSSQPKKKKKSRRIRRKETEGRINEEDLFGVNDLDGDEVIVDVTAGENVEQSIKVAEKEVSTVDPVTTASEVVNTAEDVEVTTTATTPQISKDELTLAQTLINSKAAKPKARWVIVQEPSEFRTTSSSQPSQLPQAKDKGKGIIVEPEKPLKKKDQDEEVARKLEAKMKAEMEEEERIAREKDKANMDMIEQWDETDADMELAQKLQTKEQEQLTDAEKARLFIELLGKRRKFFARKREIKKRTRPLTKAQKRNLMCSYLKKMDGWKPKSLKKKSFDEIQKLFDSVMKKVNIFVDMNTEIVEERSKKTQKEVTRGSSKRGRYELEQKSAKRQKLKKKDDSADLKRCLEIVPEDDDDVTIEATNLSSRSPTIVDYNIYKQGKKSYFKIIRADGNSQSYLTFGKMFKNFNIEYLEFLWSIVKEIFKKTNPVDDMDNLLF</sequence>
<evidence type="ECO:0000256" key="1">
    <source>
        <dbReference type="SAM" id="MobiDB-lite"/>
    </source>
</evidence>
<feature type="region of interest" description="Disordered" evidence="1">
    <location>
        <begin position="1034"/>
        <end position="1063"/>
    </location>
</feature>
<feature type="region of interest" description="Disordered" evidence="1">
    <location>
        <begin position="432"/>
        <end position="484"/>
    </location>
</feature>
<feature type="compositionally biased region" description="Low complexity" evidence="1">
    <location>
        <begin position="1036"/>
        <end position="1046"/>
    </location>
</feature>
<gene>
    <name evidence="4" type="ORF">Tci_052296</name>
</gene>
<evidence type="ECO:0000313" key="4">
    <source>
        <dbReference type="EMBL" id="GEU80318.1"/>
    </source>
</evidence>
<name>A0A6L2N2A3_TANCI</name>
<dbReference type="EMBL" id="BKCJ010008055">
    <property type="protein sequence ID" value="GEU80318.1"/>
    <property type="molecule type" value="Genomic_DNA"/>
</dbReference>
<dbReference type="PANTHER" id="PTHR11439">
    <property type="entry name" value="GAG-POL-RELATED RETROTRANSPOSON"/>
    <property type="match status" value="1"/>
</dbReference>
<evidence type="ECO:0000259" key="2">
    <source>
        <dbReference type="Pfam" id="PF07727"/>
    </source>
</evidence>
<feature type="domain" description="Reverse transcriptase Ty1/copia-type" evidence="2">
    <location>
        <begin position="703"/>
        <end position="768"/>
    </location>
</feature>
<reference evidence="4" key="1">
    <citation type="journal article" date="2019" name="Sci. Rep.">
        <title>Draft genome of Tanacetum cinerariifolium, the natural source of mosquito coil.</title>
        <authorList>
            <person name="Yamashiro T."/>
            <person name="Shiraishi A."/>
            <person name="Satake H."/>
            <person name="Nakayama K."/>
        </authorList>
    </citation>
    <scope>NUCLEOTIDE SEQUENCE</scope>
</reference>
<feature type="domain" description="Retroviral polymerase SH3-like" evidence="3">
    <location>
        <begin position="357"/>
        <end position="402"/>
    </location>
</feature>
<feature type="compositionally biased region" description="Basic and acidic residues" evidence="1">
    <location>
        <begin position="1178"/>
        <end position="1197"/>
    </location>
</feature>
<dbReference type="GO" id="GO:0003964">
    <property type="term" value="F:RNA-directed DNA polymerase activity"/>
    <property type="evidence" value="ECO:0007669"/>
    <property type="project" value="UniProtKB-KW"/>
</dbReference>
<protein>
    <submittedName>
        <fullName evidence="4">Ribonuclease H-like domain, reverse transcriptase, RNA-dependent DNA polymerase</fullName>
    </submittedName>
</protein>
<accession>A0A6L2N2A3</accession>